<evidence type="ECO:0000256" key="8">
    <source>
        <dbReference type="SAM" id="Phobius"/>
    </source>
</evidence>
<dbReference type="InterPro" id="IPR003439">
    <property type="entry name" value="ABC_transporter-like_ATP-bd"/>
</dbReference>
<dbReference type="InterPro" id="IPR011527">
    <property type="entry name" value="ABC1_TM_dom"/>
</dbReference>
<evidence type="ECO:0000256" key="3">
    <source>
        <dbReference type="ARBA" id="ARBA00022741"/>
    </source>
</evidence>
<feature type="transmembrane region" description="Helical" evidence="8">
    <location>
        <begin position="35"/>
        <end position="55"/>
    </location>
</feature>
<feature type="transmembrane region" description="Helical" evidence="8">
    <location>
        <begin position="292"/>
        <end position="313"/>
    </location>
</feature>
<dbReference type="InterPro" id="IPR036640">
    <property type="entry name" value="ABC1_TM_sf"/>
</dbReference>
<evidence type="ECO:0000313" key="11">
    <source>
        <dbReference type="EMBL" id="KRM33912.1"/>
    </source>
</evidence>
<dbReference type="PROSITE" id="PS50929">
    <property type="entry name" value="ABC_TM1F"/>
    <property type="match status" value="1"/>
</dbReference>
<dbReference type="Pfam" id="PF00664">
    <property type="entry name" value="ABC_membrane"/>
    <property type="match status" value="1"/>
</dbReference>
<evidence type="ECO:0000256" key="4">
    <source>
        <dbReference type="ARBA" id="ARBA00022840"/>
    </source>
</evidence>
<dbReference type="PROSITE" id="PS50893">
    <property type="entry name" value="ABC_TRANSPORTER_2"/>
    <property type="match status" value="1"/>
</dbReference>
<evidence type="ECO:0000256" key="6">
    <source>
        <dbReference type="ARBA" id="ARBA00023136"/>
    </source>
</evidence>
<dbReference type="PANTHER" id="PTHR43394">
    <property type="entry name" value="ATP-DEPENDENT PERMEASE MDL1, MITOCHONDRIAL"/>
    <property type="match status" value="1"/>
</dbReference>
<evidence type="ECO:0000259" key="9">
    <source>
        <dbReference type="PROSITE" id="PS50893"/>
    </source>
</evidence>
<feature type="domain" description="ABC transporter" evidence="9">
    <location>
        <begin position="350"/>
        <end position="587"/>
    </location>
</feature>
<dbReference type="SUPFAM" id="SSF52540">
    <property type="entry name" value="P-loop containing nucleoside triphosphate hydrolases"/>
    <property type="match status" value="1"/>
</dbReference>
<protein>
    <submittedName>
        <fullName evidence="11">ABC transporter, ATP-binding and permease protein</fullName>
    </submittedName>
</protein>
<gene>
    <name evidence="11" type="ORF">FC83_GL002342</name>
</gene>
<dbReference type="InterPro" id="IPR039421">
    <property type="entry name" value="Type_1_exporter"/>
</dbReference>
<dbReference type="EMBL" id="AZGA01000041">
    <property type="protein sequence ID" value="KRM33912.1"/>
    <property type="molecule type" value="Genomic_DNA"/>
</dbReference>
<proteinExistence type="predicted"/>
<evidence type="ECO:0000256" key="5">
    <source>
        <dbReference type="ARBA" id="ARBA00022989"/>
    </source>
</evidence>
<dbReference type="InterPro" id="IPR003593">
    <property type="entry name" value="AAA+_ATPase"/>
</dbReference>
<sequence>MREKRKQKKTKKKREDNYRISDLVRLIMNYAHPKIGIFIIGLVMAGIGTGASLTITSQIKKLIDTPLTSGKYGSLIIILLLLFLLNFAMEVPSNYMLGYVASDAVLKLRKRLWALITNLPQTFFKKNESGVIASRVLNDTQLIYNLIATSLPSNITGLISLVGAFIMMWVLSWRLTLMMLVAIPLMAVIAVPLAQKLSKISKRVQSQLANAINDVTQMARNDNLIKSFNEEKFSQKIGYTGMRNLFKSNMQQLKIMSFLTPLIGVLLLAIIFTIVLYGRYTITTGQMTAGGLMAYFIFMFQMISPAAGLMGFYTNLKTVTGATDRIQKILEVPEERKNLDGLKIGTIRTLEFKHVSFTYPDSKQLALDDVSFKVNIGEKTALIGPSGSGKSTILALVEGFYLPDDGQIIINGEPIENINLVTLRQAMGYASQSIKVVPGTVRDNLVLGEVDIPDAQLWDALKQVDLDQTIKELPDQLETNIGEQGDMLSGGQVQRLSVARVLLKQAKTLLLDEITSNLDPENVQRITDIIEKLNQDRGHTIINATHNMDTIKDYTKVIRIERGKLVPVTAKATPGDTPTAPEATAKTEENTTDQPVSDLPLADSEMPN</sequence>
<dbReference type="Proteomes" id="UP000051236">
    <property type="component" value="Unassembled WGS sequence"/>
</dbReference>
<reference evidence="11 12" key="1">
    <citation type="journal article" date="2015" name="Genome Announc.">
        <title>Expanding the biotechnology potential of lactobacilli through comparative genomics of 213 strains and associated genera.</title>
        <authorList>
            <person name="Sun Z."/>
            <person name="Harris H.M."/>
            <person name="McCann A."/>
            <person name="Guo C."/>
            <person name="Argimon S."/>
            <person name="Zhang W."/>
            <person name="Yang X."/>
            <person name="Jeffery I.B."/>
            <person name="Cooney J.C."/>
            <person name="Kagawa T.F."/>
            <person name="Liu W."/>
            <person name="Song Y."/>
            <person name="Salvetti E."/>
            <person name="Wrobel A."/>
            <person name="Rasinkangas P."/>
            <person name="Parkhill J."/>
            <person name="Rea M.C."/>
            <person name="O'Sullivan O."/>
            <person name="Ritari J."/>
            <person name="Douillard F.P."/>
            <person name="Paul Ross R."/>
            <person name="Yang R."/>
            <person name="Briner A.E."/>
            <person name="Felis G.E."/>
            <person name="de Vos W.M."/>
            <person name="Barrangou R."/>
            <person name="Klaenhammer T.R."/>
            <person name="Caufield P.W."/>
            <person name="Cui Y."/>
            <person name="Zhang H."/>
            <person name="O'Toole P.W."/>
        </authorList>
    </citation>
    <scope>NUCLEOTIDE SEQUENCE [LARGE SCALE GENOMIC DNA]</scope>
    <source>
        <strain evidence="11 12">DSM 18527</strain>
    </source>
</reference>
<feature type="transmembrane region" description="Helical" evidence="8">
    <location>
        <begin position="142"/>
        <end position="169"/>
    </location>
</feature>
<dbReference type="PANTHER" id="PTHR43394:SF1">
    <property type="entry name" value="ATP-BINDING CASSETTE SUB-FAMILY B MEMBER 10, MITOCHONDRIAL"/>
    <property type="match status" value="1"/>
</dbReference>
<dbReference type="CDD" id="cd18551">
    <property type="entry name" value="ABC_6TM_LmrA_like"/>
    <property type="match status" value="1"/>
</dbReference>
<keyword evidence="6 8" id="KW-0472">Membrane</keyword>
<feature type="region of interest" description="Disordered" evidence="7">
    <location>
        <begin position="570"/>
        <end position="608"/>
    </location>
</feature>
<name>A0A0R1XUP9_9LACO</name>
<keyword evidence="5 8" id="KW-1133">Transmembrane helix</keyword>
<dbReference type="eggNOG" id="COG1132">
    <property type="taxonomic scope" value="Bacteria"/>
</dbReference>
<keyword evidence="4 11" id="KW-0067">ATP-binding</keyword>
<dbReference type="Gene3D" id="3.40.50.300">
    <property type="entry name" value="P-loop containing nucleotide triphosphate hydrolases"/>
    <property type="match status" value="1"/>
</dbReference>
<dbReference type="Gene3D" id="1.20.1560.10">
    <property type="entry name" value="ABC transporter type 1, transmembrane domain"/>
    <property type="match status" value="1"/>
</dbReference>
<dbReference type="SUPFAM" id="SSF90123">
    <property type="entry name" value="ABC transporter transmembrane region"/>
    <property type="match status" value="1"/>
</dbReference>
<comment type="subcellular location">
    <subcellularLocation>
        <location evidence="1">Cell membrane</location>
        <topology evidence="1">Multi-pass membrane protein</topology>
    </subcellularLocation>
</comment>
<dbReference type="RefSeq" id="WP_057002581.1">
    <property type="nucleotide sequence ID" value="NZ_AZGA01000041.1"/>
</dbReference>
<organism evidence="11 12">
    <name type="scientific">Agrilactobacillus composti DSM 18527 = JCM 14202</name>
    <dbReference type="NCBI Taxonomy" id="1423734"/>
    <lineage>
        <taxon>Bacteria</taxon>
        <taxon>Bacillati</taxon>
        <taxon>Bacillota</taxon>
        <taxon>Bacilli</taxon>
        <taxon>Lactobacillales</taxon>
        <taxon>Lactobacillaceae</taxon>
        <taxon>Agrilactobacillus</taxon>
    </lineage>
</organism>
<evidence type="ECO:0000256" key="1">
    <source>
        <dbReference type="ARBA" id="ARBA00004651"/>
    </source>
</evidence>
<comment type="caution">
    <text evidence="11">The sequence shown here is derived from an EMBL/GenBank/DDBJ whole genome shotgun (WGS) entry which is preliminary data.</text>
</comment>
<accession>A0A0R1XUP9</accession>
<dbReference type="Pfam" id="PF00005">
    <property type="entry name" value="ABC_tran"/>
    <property type="match status" value="1"/>
</dbReference>
<dbReference type="GO" id="GO:0016887">
    <property type="term" value="F:ATP hydrolysis activity"/>
    <property type="evidence" value="ECO:0007669"/>
    <property type="project" value="InterPro"/>
</dbReference>
<dbReference type="STRING" id="1423734.FC83_GL002342"/>
<keyword evidence="12" id="KW-1185">Reference proteome</keyword>
<dbReference type="PATRIC" id="fig|1423734.3.peg.2375"/>
<dbReference type="GO" id="GO:0015421">
    <property type="term" value="F:ABC-type oligopeptide transporter activity"/>
    <property type="evidence" value="ECO:0007669"/>
    <property type="project" value="TreeGrafter"/>
</dbReference>
<dbReference type="GO" id="GO:0005886">
    <property type="term" value="C:plasma membrane"/>
    <property type="evidence" value="ECO:0007669"/>
    <property type="project" value="UniProtKB-SubCell"/>
</dbReference>
<dbReference type="InterPro" id="IPR027417">
    <property type="entry name" value="P-loop_NTPase"/>
</dbReference>
<feature type="transmembrane region" description="Helical" evidence="8">
    <location>
        <begin position="255"/>
        <end position="280"/>
    </location>
</feature>
<dbReference type="SMART" id="SM00382">
    <property type="entry name" value="AAA"/>
    <property type="match status" value="1"/>
</dbReference>
<dbReference type="AlphaFoldDB" id="A0A0R1XUP9"/>
<keyword evidence="2 8" id="KW-0812">Transmembrane</keyword>
<evidence type="ECO:0000256" key="7">
    <source>
        <dbReference type="SAM" id="MobiDB-lite"/>
    </source>
</evidence>
<evidence type="ECO:0000313" key="12">
    <source>
        <dbReference type="Proteomes" id="UP000051236"/>
    </source>
</evidence>
<feature type="domain" description="ABC transmembrane type-1" evidence="10">
    <location>
        <begin position="39"/>
        <end position="318"/>
    </location>
</feature>
<feature type="transmembrane region" description="Helical" evidence="8">
    <location>
        <begin position="75"/>
        <end position="101"/>
    </location>
</feature>
<evidence type="ECO:0000256" key="2">
    <source>
        <dbReference type="ARBA" id="ARBA00022692"/>
    </source>
</evidence>
<feature type="transmembrane region" description="Helical" evidence="8">
    <location>
        <begin position="175"/>
        <end position="194"/>
    </location>
</feature>
<evidence type="ECO:0000259" key="10">
    <source>
        <dbReference type="PROSITE" id="PS50929"/>
    </source>
</evidence>
<keyword evidence="3" id="KW-0547">Nucleotide-binding</keyword>
<dbReference type="GO" id="GO:0005524">
    <property type="term" value="F:ATP binding"/>
    <property type="evidence" value="ECO:0007669"/>
    <property type="project" value="UniProtKB-KW"/>
</dbReference>